<dbReference type="EMBL" id="JASDAP010000489">
    <property type="protein sequence ID" value="KAK1874789.1"/>
    <property type="molecule type" value="Genomic_DNA"/>
</dbReference>
<comment type="similarity">
    <text evidence="1 4">Belongs to the SEC23/SEC24 family. SEC23 subfamily.</text>
</comment>
<dbReference type="Pfam" id="PF00626">
    <property type="entry name" value="Gelsolin"/>
    <property type="match status" value="1"/>
</dbReference>
<reference evidence="8" key="1">
    <citation type="submission" date="2023-04" db="EMBL/GenBank/DDBJ databases">
        <title>Chromosome-level genome of Chaenocephalus aceratus.</title>
        <authorList>
            <person name="Park H."/>
        </authorList>
    </citation>
    <scope>NUCLEOTIDE SEQUENCE</scope>
    <source>
        <strain evidence="8">DE</strain>
        <tissue evidence="8">Muscle</tissue>
    </source>
</reference>
<evidence type="ECO:0000259" key="6">
    <source>
        <dbReference type="Pfam" id="PF00626"/>
    </source>
</evidence>
<evidence type="ECO:0000256" key="2">
    <source>
        <dbReference type="ARBA" id="ARBA00022490"/>
    </source>
</evidence>
<dbReference type="InterPro" id="IPR029006">
    <property type="entry name" value="ADF-H/Gelsolin-like_dom_sf"/>
</dbReference>
<keyword evidence="4" id="KW-0479">Metal-binding</keyword>
<dbReference type="GO" id="GO:0070971">
    <property type="term" value="C:endoplasmic reticulum exit site"/>
    <property type="evidence" value="ECO:0007669"/>
    <property type="project" value="TreeGrafter"/>
</dbReference>
<keyword evidence="4" id="KW-0862">Zinc</keyword>
<protein>
    <recommendedName>
        <fullName evidence="4">Protein transport protein SEC23</fullName>
    </recommendedName>
</protein>
<keyword evidence="4" id="KW-0813">Transport</keyword>
<dbReference type="FunFam" id="3.40.20.10:FF:000003">
    <property type="entry name" value="Protein transport protein SEC23"/>
    <property type="match status" value="1"/>
</dbReference>
<sequence length="422" mass="45654">MMWALLRTPGGSAPDPRGLRSGPQGAPLRTSGGSAPDLRGLRSGPQGAPLRTSGGSAPDLRGLRRTSGGSAPDLRGLCSGPQGAPLRTSGGSAPDLRGLRSGPQGAPLRTPGGSAPDPRGLCSGPQGALLRTPGGSAPDLRGLRSGPQGAPLRTPGGSRLLSLGHFYSEGTWADAQSQIQSIAASFDQEAAAILMARLAVYRAETEEGPDVLRWLDRQLIRLCQKFGDYHKDDPNSFRFSETFSLYPQVFNNSPDESSYYRHQFNRQDLTQALIMVQPVLYAYSFSGPPEPVLLDSSSILPDRILLMDTFFQILIYHGETVAQWRKAGYQDLSEYENFRHLLQAPVDDAQELLHARFPMPRYIDTEHGGSQARFLLSKVNPSQTHNNMYAYGQESGAPILTDDVSLQVFMDHLKKLAVSSAA</sequence>
<dbReference type="Pfam" id="PF04815">
    <property type="entry name" value="Sec23_helical"/>
    <property type="match status" value="1"/>
</dbReference>
<evidence type="ECO:0000259" key="7">
    <source>
        <dbReference type="Pfam" id="PF04815"/>
    </source>
</evidence>
<dbReference type="GO" id="GO:0005096">
    <property type="term" value="F:GTPase activator activity"/>
    <property type="evidence" value="ECO:0007669"/>
    <property type="project" value="TreeGrafter"/>
</dbReference>
<dbReference type="InterPro" id="IPR007123">
    <property type="entry name" value="Gelsolin-like_dom"/>
</dbReference>
<dbReference type="GO" id="GO:0005789">
    <property type="term" value="C:endoplasmic reticulum membrane"/>
    <property type="evidence" value="ECO:0007669"/>
    <property type="project" value="UniProtKB-SubCell"/>
</dbReference>
<dbReference type="PANTHER" id="PTHR11141:SF7">
    <property type="entry name" value="PROTEIN TRANSPORT PROTEIN SEC23A"/>
    <property type="match status" value="1"/>
</dbReference>
<feature type="domain" description="Sec23/Sec24 helical" evidence="7">
    <location>
        <begin position="187"/>
        <end position="273"/>
    </location>
</feature>
<dbReference type="SUPFAM" id="SSF82754">
    <property type="entry name" value="C-terminal, gelsolin-like domain of Sec23/24"/>
    <property type="match status" value="1"/>
</dbReference>
<dbReference type="AlphaFoldDB" id="A0AAD9EQT4"/>
<dbReference type="InterPro" id="IPR037364">
    <property type="entry name" value="Sec23"/>
</dbReference>
<dbReference type="GO" id="GO:0005829">
    <property type="term" value="C:cytosol"/>
    <property type="evidence" value="ECO:0007669"/>
    <property type="project" value="UniProtKB-SubCell"/>
</dbReference>
<name>A0AAD9EQT4_DISEL</name>
<feature type="domain" description="Gelsolin-like" evidence="6">
    <location>
        <begin position="289"/>
        <end position="375"/>
    </location>
</feature>
<keyword evidence="4" id="KW-0968">Cytoplasmic vesicle</keyword>
<feature type="region of interest" description="Disordered" evidence="5">
    <location>
        <begin position="1"/>
        <end position="157"/>
    </location>
</feature>
<comment type="caution">
    <text evidence="8">The sequence shown here is derived from an EMBL/GenBank/DDBJ whole genome shotgun (WGS) entry which is preliminary data.</text>
</comment>
<dbReference type="GO" id="GO:0006886">
    <property type="term" value="P:intracellular protein transport"/>
    <property type="evidence" value="ECO:0007669"/>
    <property type="project" value="InterPro"/>
</dbReference>
<evidence type="ECO:0000313" key="8">
    <source>
        <dbReference type="EMBL" id="KAK1874789.1"/>
    </source>
</evidence>
<keyword evidence="4" id="KW-0256">Endoplasmic reticulum</keyword>
<comment type="subcellular location">
    <subcellularLocation>
        <location evidence="4">Cytoplasmic vesicle</location>
        <location evidence="4">COPII-coated vesicle membrane</location>
        <topology evidence="4">Peripheral membrane protein</topology>
        <orientation evidence="4">Cytoplasmic side</orientation>
    </subcellularLocation>
    <subcellularLocation>
        <location evidence="4">Endoplasmic reticulum membrane</location>
        <topology evidence="4">Peripheral membrane protein</topology>
        <orientation evidence="4">Cytoplasmic side</orientation>
    </subcellularLocation>
    <subcellularLocation>
        <location evidence="4">Cytoplasm</location>
        <location evidence="4">Cytosol</location>
    </subcellularLocation>
    <subcellularLocation>
        <location evidence="3">Endomembrane system</location>
        <topology evidence="3">Peripheral membrane protein</topology>
        <orientation evidence="3">Cytoplasmic side</orientation>
    </subcellularLocation>
</comment>
<dbReference type="InterPro" id="IPR037550">
    <property type="entry name" value="Sec23_C"/>
</dbReference>
<dbReference type="CDD" id="cd11287">
    <property type="entry name" value="Sec23_C"/>
    <property type="match status" value="1"/>
</dbReference>
<comment type="function">
    <text evidence="4">Component of the coat protein complex II (COPII) which promotes the formation of transport vesicles from the endoplasmic reticulum (ER). The coat has two main functions, the physical deformation of the endoplasmic reticulum membrane into vesicles and the selection of cargo molecules.</text>
</comment>
<keyword evidence="4" id="KW-0472">Membrane</keyword>
<keyword evidence="2 4" id="KW-0963">Cytoplasm</keyword>
<dbReference type="GO" id="GO:0030127">
    <property type="term" value="C:COPII vesicle coat"/>
    <property type="evidence" value="ECO:0007669"/>
    <property type="project" value="InterPro"/>
</dbReference>
<evidence type="ECO:0000256" key="1">
    <source>
        <dbReference type="ARBA" id="ARBA00009210"/>
    </source>
</evidence>
<evidence type="ECO:0000256" key="4">
    <source>
        <dbReference type="RuleBase" id="RU365030"/>
    </source>
</evidence>
<evidence type="ECO:0000256" key="3">
    <source>
        <dbReference type="ARBA" id="ARBA00029433"/>
    </source>
</evidence>
<dbReference type="InterPro" id="IPR036180">
    <property type="entry name" value="Gelsolin-like_dom_sf"/>
</dbReference>
<keyword evidence="9" id="KW-1185">Reference proteome</keyword>
<dbReference type="SUPFAM" id="SSF81811">
    <property type="entry name" value="Helical domain of Sec23/24"/>
    <property type="match status" value="1"/>
</dbReference>
<dbReference type="InterPro" id="IPR006900">
    <property type="entry name" value="Sec23/24_helical_dom"/>
</dbReference>
<accession>A0AAD9EQT4</accession>
<dbReference type="InterPro" id="IPR036175">
    <property type="entry name" value="Sec23/24_helical_dom_sf"/>
</dbReference>
<dbReference type="Proteomes" id="UP001228049">
    <property type="component" value="Unassembled WGS sequence"/>
</dbReference>
<evidence type="ECO:0000313" key="9">
    <source>
        <dbReference type="Proteomes" id="UP001228049"/>
    </source>
</evidence>
<proteinExistence type="inferred from homology"/>
<keyword evidence="4" id="KW-0653">Protein transport</keyword>
<dbReference type="PANTHER" id="PTHR11141">
    <property type="entry name" value="PROTEIN TRANSPORT PROTEIN SEC23"/>
    <property type="match status" value="1"/>
</dbReference>
<keyword evidence="4" id="KW-0931">ER-Golgi transport</keyword>
<dbReference type="Gene3D" id="3.40.20.10">
    <property type="entry name" value="Severin"/>
    <property type="match status" value="1"/>
</dbReference>
<dbReference type="GO" id="GO:0046872">
    <property type="term" value="F:metal ion binding"/>
    <property type="evidence" value="ECO:0007669"/>
    <property type="project" value="UniProtKB-KW"/>
</dbReference>
<dbReference type="GO" id="GO:0090110">
    <property type="term" value="P:COPII-coated vesicle cargo loading"/>
    <property type="evidence" value="ECO:0007669"/>
    <property type="project" value="TreeGrafter"/>
</dbReference>
<gene>
    <name evidence="8" type="ORF">KUDE01_007014</name>
</gene>
<evidence type="ECO:0000256" key="5">
    <source>
        <dbReference type="SAM" id="MobiDB-lite"/>
    </source>
</evidence>
<organism evidence="8 9">
    <name type="scientific">Dissostichus eleginoides</name>
    <name type="common">Patagonian toothfish</name>
    <name type="synonym">Dissostichus amissus</name>
    <dbReference type="NCBI Taxonomy" id="100907"/>
    <lineage>
        <taxon>Eukaryota</taxon>
        <taxon>Metazoa</taxon>
        <taxon>Chordata</taxon>
        <taxon>Craniata</taxon>
        <taxon>Vertebrata</taxon>
        <taxon>Euteleostomi</taxon>
        <taxon>Actinopterygii</taxon>
        <taxon>Neopterygii</taxon>
        <taxon>Teleostei</taxon>
        <taxon>Neoteleostei</taxon>
        <taxon>Acanthomorphata</taxon>
        <taxon>Eupercaria</taxon>
        <taxon>Perciformes</taxon>
        <taxon>Notothenioidei</taxon>
        <taxon>Nototheniidae</taxon>
        <taxon>Dissostichus</taxon>
    </lineage>
</organism>
<dbReference type="Gene3D" id="1.20.120.730">
    <property type="entry name" value="Sec23/Sec24 helical domain"/>
    <property type="match status" value="1"/>
</dbReference>